<dbReference type="SUPFAM" id="SSF53254">
    <property type="entry name" value="Phosphoglycerate mutase-like"/>
    <property type="match status" value="1"/>
</dbReference>
<dbReference type="PROSITE" id="PS51257">
    <property type="entry name" value="PROKAR_LIPOPROTEIN"/>
    <property type="match status" value="1"/>
</dbReference>
<evidence type="ECO:0000256" key="1">
    <source>
        <dbReference type="ARBA" id="ARBA00022801"/>
    </source>
</evidence>
<dbReference type="PANTHER" id="PTHR46517">
    <property type="entry name" value="FRUCTOSE-2,6-BISPHOSPHATASE TIGAR"/>
    <property type="match status" value="1"/>
</dbReference>
<reference evidence="3 4" key="1">
    <citation type="journal article" date="2024" name="J Genomics">
        <title>Draft genome sequencing and assembly of Favolaschia claudopus CIRM-BRFM 2984 isolated from oak limbs.</title>
        <authorList>
            <person name="Navarro D."/>
            <person name="Drula E."/>
            <person name="Chaduli D."/>
            <person name="Cazenave R."/>
            <person name="Ahrendt S."/>
            <person name="Wang J."/>
            <person name="Lipzen A."/>
            <person name="Daum C."/>
            <person name="Barry K."/>
            <person name="Grigoriev I.V."/>
            <person name="Favel A."/>
            <person name="Rosso M.N."/>
            <person name="Martin F."/>
        </authorList>
    </citation>
    <scope>NUCLEOTIDE SEQUENCE [LARGE SCALE GENOMIC DNA]</scope>
    <source>
        <strain evidence="3 4">CIRM-BRFM 2984</strain>
    </source>
</reference>
<dbReference type="InterPro" id="IPR013078">
    <property type="entry name" value="His_Pase_superF_clade-1"/>
</dbReference>
<keyword evidence="1" id="KW-0378">Hydrolase</keyword>
<dbReference type="GO" id="GO:0004331">
    <property type="term" value="F:fructose-2,6-bisphosphate 2-phosphatase activity"/>
    <property type="evidence" value="ECO:0007669"/>
    <property type="project" value="TreeGrafter"/>
</dbReference>
<evidence type="ECO:0000313" key="3">
    <source>
        <dbReference type="EMBL" id="KAK7044673.1"/>
    </source>
</evidence>
<dbReference type="CDD" id="cd07067">
    <property type="entry name" value="HP_PGM_like"/>
    <property type="match status" value="1"/>
</dbReference>
<dbReference type="GO" id="GO:0043456">
    <property type="term" value="P:regulation of pentose-phosphate shunt"/>
    <property type="evidence" value="ECO:0007669"/>
    <property type="project" value="TreeGrafter"/>
</dbReference>
<dbReference type="PANTHER" id="PTHR46517:SF1">
    <property type="entry name" value="FRUCTOSE-2,6-BISPHOSPHATASE TIGAR"/>
    <property type="match status" value="1"/>
</dbReference>
<dbReference type="AlphaFoldDB" id="A0AAW0D117"/>
<dbReference type="Proteomes" id="UP001362999">
    <property type="component" value="Unassembled WGS sequence"/>
</dbReference>
<gene>
    <name evidence="3" type="ORF">R3P38DRAFT_2880084</name>
</gene>
<dbReference type="InterPro" id="IPR051695">
    <property type="entry name" value="Phosphoglycerate_Mutase"/>
</dbReference>
<comment type="caution">
    <text evidence="3">The sequence shown here is derived from an EMBL/GenBank/DDBJ whole genome shotgun (WGS) entry which is preliminary data.</text>
</comment>
<dbReference type="SMART" id="SM00855">
    <property type="entry name" value="PGAM"/>
    <property type="match status" value="1"/>
</dbReference>
<dbReference type="GO" id="GO:0045820">
    <property type="term" value="P:negative regulation of glycolytic process"/>
    <property type="evidence" value="ECO:0007669"/>
    <property type="project" value="TreeGrafter"/>
</dbReference>
<organism evidence="3 4">
    <name type="scientific">Favolaschia claudopus</name>
    <dbReference type="NCBI Taxonomy" id="2862362"/>
    <lineage>
        <taxon>Eukaryota</taxon>
        <taxon>Fungi</taxon>
        <taxon>Dikarya</taxon>
        <taxon>Basidiomycota</taxon>
        <taxon>Agaricomycotina</taxon>
        <taxon>Agaricomycetes</taxon>
        <taxon>Agaricomycetidae</taxon>
        <taxon>Agaricales</taxon>
        <taxon>Marasmiineae</taxon>
        <taxon>Mycenaceae</taxon>
        <taxon>Favolaschia</taxon>
    </lineage>
</organism>
<keyword evidence="4" id="KW-1185">Reference proteome</keyword>
<evidence type="ECO:0000313" key="4">
    <source>
        <dbReference type="Proteomes" id="UP001362999"/>
    </source>
</evidence>
<feature type="binding site" evidence="2">
    <location>
        <position position="78"/>
    </location>
    <ligand>
        <name>substrate</name>
    </ligand>
</feature>
<name>A0AAW0D117_9AGAR</name>
<evidence type="ECO:0000256" key="2">
    <source>
        <dbReference type="PIRSR" id="PIRSR613078-2"/>
    </source>
</evidence>
<dbReference type="EMBL" id="JAWWNJ010000011">
    <property type="protein sequence ID" value="KAK7044673.1"/>
    <property type="molecule type" value="Genomic_DNA"/>
</dbReference>
<protein>
    <submittedName>
        <fullName evidence="3">Histidine phosphatase superfamily</fullName>
    </submittedName>
</protein>
<dbReference type="Gene3D" id="3.40.50.1240">
    <property type="entry name" value="Phosphoglycerate mutase-like"/>
    <property type="match status" value="1"/>
</dbReference>
<sequence>MRGHRLPPPTSFLSSCLQQSHPPQIARAMLTVTFKNIWAGWKDAPLSTLGESQAAALGQAFNKSNTKFDFIYASDLLRAYATGQAVLDFHSSPKPPFKSDQRLREQHFGIAEGHRWVMETPSDMTYEEMYAQGIFPILRGRDAKFPEAESLNDLAHRADSAIADCVVPHLAAAATAEVHIAIASHGLCISELVAALLRLDPDSRRDISYAGLLNTAWTRATVSIRDGSLSGTTTTPPLNVTVTDVNNSDHLADLDVNVEEATSLDDEKAAARAFFGGKAVA</sequence>
<dbReference type="InterPro" id="IPR029033">
    <property type="entry name" value="His_PPase_superfam"/>
</dbReference>
<accession>A0AAW0D117</accession>
<dbReference type="Pfam" id="PF00300">
    <property type="entry name" value="His_Phos_1"/>
    <property type="match status" value="1"/>
</dbReference>
<dbReference type="GO" id="GO:0005829">
    <property type="term" value="C:cytosol"/>
    <property type="evidence" value="ECO:0007669"/>
    <property type="project" value="TreeGrafter"/>
</dbReference>
<proteinExistence type="predicted"/>